<dbReference type="EMBL" id="CP022674">
    <property type="protein sequence ID" value="AXI29473.1"/>
    <property type="molecule type" value="Genomic_DNA"/>
</dbReference>
<dbReference type="AlphaFoldDB" id="A0AA86LXW8"/>
<dbReference type="Pfam" id="PF13076">
    <property type="entry name" value="Fur_reg_FbpA"/>
    <property type="match status" value="1"/>
</dbReference>
<protein>
    <recommendedName>
        <fullName evidence="3">Fur-regulated basic protein FbpA</fullName>
    </recommendedName>
</protein>
<accession>A0AA86LXW8</accession>
<name>A0AA86LXW8_PRIMG</name>
<proteinExistence type="predicted"/>
<sequence length="61" mass="6962">MVALLAKAVRQRQSYLINELARYGYFKSSNGRQLYELSLTELEQVHIQVKSNFGKQLGSGE</sequence>
<gene>
    <name evidence="1" type="ORF">CIB87_10790</name>
</gene>
<organism evidence="1 2">
    <name type="scientific">Priestia megaterium</name>
    <name type="common">Bacillus megaterium</name>
    <dbReference type="NCBI Taxonomy" id="1404"/>
    <lineage>
        <taxon>Bacteria</taxon>
        <taxon>Bacillati</taxon>
        <taxon>Bacillota</taxon>
        <taxon>Bacilli</taxon>
        <taxon>Bacillales</taxon>
        <taxon>Bacillaceae</taxon>
        <taxon>Priestia</taxon>
    </lineage>
</organism>
<evidence type="ECO:0000313" key="2">
    <source>
        <dbReference type="Proteomes" id="UP000253834"/>
    </source>
</evidence>
<evidence type="ECO:0008006" key="3">
    <source>
        <dbReference type="Google" id="ProtNLM"/>
    </source>
</evidence>
<dbReference type="Proteomes" id="UP000253834">
    <property type="component" value="Chromosome"/>
</dbReference>
<evidence type="ECO:0000313" key="1">
    <source>
        <dbReference type="EMBL" id="AXI29473.1"/>
    </source>
</evidence>
<dbReference type="InterPro" id="IPR025072">
    <property type="entry name" value="Fur_reg_FbpA"/>
</dbReference>
<reference evidence="1 2" key="1">
    <citation type="submission" date="2017-07" db="EMBL/GenBank/DDBJ databases">
        <title>Isolation and development of strain Bacillus megaterium SR7 for enhanced growth and metabolite production under supercritical carbon dioxide.</title>
        <authorList>
            <person name="Freedman A.J.E."/>
            <person name="Peet K.C."/>
            <person name="Boock J.T."/>
            <person name="Penn K."/>
            <person name="Prather K.L.J."/>
            <person name="Thompson J.R."/>
        </authorList>
    </citation>
    <scope>NUCLEOTIDE SEQUENCE [LARGE SCALE GENOMIC DNA]</scope>
    <source>
        <strain evidence="1 2">SR7</strain>
    </source>
</reference>